<evidence type="ECO:0000259" key="11">
    <source>
        <dbReference type="Pfam" id="PF07495"/>
    </source>
</evidence>
<gene>
    <name evidence="13" type="ORF">LDX50_08185</name>
    <name evidence="14" type="ORF">LDX50_14155</name>
    <name evidence="15" type="ORF">LDX50_19875</name>
</gene>
<evidence type="ECO:0000256" key="6">
    <source>
        <dbReference type="ARBA" id="ARBA00022777"/>
    </source>
</evidence>
<evidence type="ECO:0000256" key="1">
    <source>
        <dbReference type="ARBA" id="ARBA00000085"/>
    </source>
</evidence>
<dbReference type="InterPro" id="IPR050482">
    <property type="entry name" value="Sensor_HK_TwoCompSys"/>
</dbReference>
<dbReference type="Pfam" id="PF07494">
    <property type="entry name" value="Reg_prop"/>
    <property type="match status" value="2"/>
</dbReference>
<dbReference type="Pfam" id="PF07730">
    <property type="entry name" value="HisKA_3"/>
    <property type="match status" value="1"/>
</dbReference>
<keyword evidence="9" id="KW-0472">Membrane</keyword>
<keyword evidence="7" id="KW-0067">ATP-binding</keyword>
<dbReference type="InterPro" id="IPR013783">
    <property type="entry name" value="Ig-like_fold"/>
</dbReference>
<dbReference type="EMBL" id="JAIXNE010000002">
    <property type="protein sequence ID" value="MCA6074845.1"/>
    <property type="molecule type" value="Genomic_DNA"/>
</dbReference>
<dbReference type="InterPro" id="IPR003594">
    <property type="entry name" value="HATPase_dom"/>
</dbReference>
<evidence type="ECO:0000256" key="5">
    <source>
        <dbReference type="ARBA" id="ARBA00022741"/>
    </source>
</evidence>
<dbReference type="Gene3D" id="3.30.565.10">
    <property type="entry name" value="Histidine kinase-like ATPase, C-terminal domain"/>
    <property type="match status" value="1"/>
</dbReference>
<feature type="domain" description="Histidine kinase/HSP90-like ATPase" evidence="10">
    <location>
        <begin position="910"/>
        <end position="1003"/>
    </location>
</feature>
<comment type="catalytic activity">
    <reaction evidence="1">
        <text>ATP + protein L-histidine = ADP + protein N-phospho-L-histidine.</text>
        <dbReference type="EC" id="2.7.13.3"/>
    </reaction>
</comment>
<evidence type="ECO:0000259" key="10">
    <source>
        <dbReference type="Pfam" id="PF02518"/>
    </source>
</evidence>
<dbReference type="GO" id="GO:0046983">
    <property type="term" value="F:protein dimerization activity"/>
    <property type="evidence" value="ECO:0007669"/>
    <property type="project" value="InterPro"/>
</dbReference>
<keyword evidence="4" id="KW-0808">Transferase</keyword>
<evidence type="ECO:0000313" key="15">
    <source>
        <dbReference type="EMBL" id="MCA6077150.1"/>
    </source>
</evidence>
<feature type="domain" description="Two component regulator three Y" evidence="11">
    <location>
        <begin position="701"/>
        <end position="759"/>
    </location>
</feature>
<name>A0A9X1KYI6_9BACT</name>
<feature type="transmembrane region" description="Helical" evidence="9">
    <location>
        <begin position="768"/>
        <end position="786"/>
    </location>
</feature>
<dbReference type="EMBL" id="JAIXNE010000004">
    <property type="protein sequence ID" value="MCA6077150.1"/>
    <property type="molecule type" value="Genomic_DNA"/>
</dbReference>
<dbReference type="EC" id="2.7.13.3" evidence="2"/>
<evidence type="ECO:0000313" key="14">
    <source>
        <dbReference type="EMBL" id="MCA6076022.1"/>
    </source>
</evidence>
<evidence type="ECO:0000313" key="16">
    <source>
        <dbReference type="Proteomes" id="UP001139409"/>
    </source>
</evidence>
<reference evidence="15" key="1">
    <citation type="submission" date="2021-09" db="EMBL/GenBank/DDBJ databases">
        <title>Fulvivirga sp. isolated from coastal sediment.</title>
        <authorList>
            <person name="Yu H."/>
        </authorList>
    </citation>
    <scope>NUCLEOTIDE SEQUENCE</scope>
    <source>
        <strain evidence="15">1062</strain>
    </source>
</reference>
<keyword evidence="3" id="KW-0597">Phosphoprotein</keyword>
<dbReference type="Pfam" id="PF02518">
    <property type="entry name" value="HATPase_c"/>
    <property type="match status" value="1"/>
</dbReference>
<dbReference type="InterPro" id="IPR011123">
    <property type="entry name" value="Y_Y_Y"/>
</dbReference>
<evidence type="ECO:0000256" key="3">
    <source>
        <dbReference type="ARBA" id="ARBA00022553"/>
    </source>
</evidence>
<dbReference type="Gene3D" id="2.60.40.10">
    <property type="entry name" value="Immunoglobulins"/>
    <property type="match status" value="1"/>
</dbReference>
<evidence type="ECO:0000256" key="7">
    <source>
        <dbReference type="ARBA" id="ARBA00022840"/>
    </source>
</evidence>
<dbReference type="InterPro" id="IPR011110">
    <property type="entry name" value="Reg_prop"/>
</dbReference>
<dbReference type="AlphaFoldDB" id="A0A9X1KYI6"/>
<dbReference type="InterPro" id="IPR015943">
    <property type="entry name" value="WD40/YVTN_repeat-like_dom_sf"/>
</dbReference>
<dbReference type="GO" id="GO:0016020">
    <property type="term" value="C:membrane"/>
    <property type="evidence" value="ECO:0007669"/>
    <property type="project" value="InterPro"/>
</dbReference>
<dbReference type="PANTHER" id="PTHR24421:SF10">
    <property type="entry name" value="NITRATE_NITRITE SENSOR PROTEIN NARQ"/>
    <property type="match status" value="1"/>
</dbReference>
<keyword evidence="9" id="KW-0812">Transmembrane</keyword>
<evidence type="ECO:0000256" key="4">
    <source>
        <dbReference type="ARBA" id="ARBA00022679"/>
    </source>
</evidence>
<dbReference type="GO" id="GO:0005524">
    <property type="term" value="F:ATP binding"/>
    <property type="evidence" value="ECO:0007669"/>
    <property type="project" value="UniProtKB-KW"/>
</dbReference>
<evidence type="ECO:0000256" key="2">
    <source>
        <dbReference type="ARBA" id="ARBA00012438"/>
    </source>
</evidence>
<dbReference type="GO" id="GO:0000155">
    <property type="term" value="F:phosphorelay sensor kinase activity"/>
    <property type="evidence" value="ECO:0007669"/>
    <property type="project" value="InterPro"/>
</dbReference>
<keyword evidence="8" id="KW-0902">Two-component regulatory system</keyword>
<sequence length="1004" mass="113470">MEHYTVEDGLLNNKVYQLAQDSSGFLWMVTQEGLSRFNGTSFRHYLNNELSGPGFPETSAMRIYRDPHGGIWTATASGAILSYDPLRDYFEIRNDSTTRLPAVALSFYQDSLQNFWIGTLNSGLCFWNRQQNTLRTYRMYNHPDSLSDNLITDISPGTEQGFITISTTKGTCLLNIKEEKFYRLWYNSENPEDNYKHNVIRDFLETEDAFYAGTYGGLHITSKSDFSVRHYYSTGEAGKSLNYNSVWALVEVGNGDIWIATYGGGINIYHPEKRNFSYITRENSSLMEDNITGLFRDQDESVWVLTDNTGLFKIDARKKWIQQFTHDQLSIDGIMSAASLSDSIVWIGANGGGLVKLNLITNQIDHFKHDASNKSSIGYNHVSGVSIDGKGDLWLSLAGGGLNHFNVREGIFDHYLFEAGRNSVSNNALSTVLATDSVIWYGSYGSGYGTYNPDTGVFGNYNFPKSSLQEYVDVNNIYEDSSGNVWILTSSGVVLYDKKLHEFVSVIDNAKPEMPVSNFNFYSIAESPSGRIVLLNDANDLIEATYNGMSSVDFRKFDLPPGIVKDKRLIEIMKITDSVTWLVSRRDVLRLESDGGYNQFDRKDGLTGTEFYLLHRSRPDISMVISDKGLNILNEDEFQSPVDGPSVHFESLSILNRPVRVGVRDSIHGVSLERNLDYTDQIKLNYRHKEFTIGYGALQFYSSGSSEYRYRLKGFTDEWVSGISDSKVSFTNLDPGNYTFEVQASLVPGIWGPPAQLDILIHPPFWQTWWFISLAIVLVAGLLYFLHYYRLQKALAVANLRNQIAQDLHDDIGSSLTKISLYSSLLSNSEEDDQSNGFLRNIGELSRDVISQMSDIVWSIDHKNDTAGNLIIRMKQFATETFEAFNIDLEFTVKGVQSGAFIDPLFRQNFYLIFKESVNNICKHSRATKVLVEVMFDHGKYSLRVTDNGRGMMLENGTRQNELNVSIKEQKGNGLQNMQKRADRIGMRFAMDSMPDRGTTIEVG</sequence>
<evidence type="ECO:0000256" key="9">
    <source>
        <dbReference type="SAM" id="Phobius"/>
    </source>
</evidence>
<keyword evidence="16" id="KW-1185">Reference proteome</keyword>
<dbReference type="InterPro" id="IPR036890">
    <property type="entry name" value="HATPase_C_sf"/>
</dbReference>
<dbReference type="SUPFAM" id="SSF63829">
    <property type="entry name" value="Calcium-dependent phosphotriesterase"/>
    <property type="match status" value="1"/>
</dbReference>
<dbReference type="Proteomes" id="UP001139409">
    <property type="component" value="Unassembled WGS sequence"/>
</dbReference>
<dbReference type="CDD" id="cd16917">
    <property type="entry name" value="HATPase_UhpB-NarQ-NarX-like"/>
    <property type="match status" value="1"/>
</dbReference>
<keyword evidence="5" id="KW-0547">Nucleotide-binding</keyword>
<dbReference type="SUPFAM" id="SSF55874">
    <property type="entry name" value="ATPase domain of HSP90 chaperone/DNA topoisomerase II/histidine kinase"/>
    <property type="match status" value="1"/>
</dbReference>
<dbReference type="PANTHER" id="PTHR24421">
    <property type="entry name" value="NITRATE/NITRITE SENSOR PROTEIN NARX-RELATED"/>
    <property type="match status" value="1"/>
</dbReference>
<evidence type="ECO:0000313" key="13">
    <source>
        <dbReference type="EMBL" id="MCA6074845.1"/>
    </source>
</evidence>
<organism evidence="15 16">
    <name type="scientific">Fulvivirga sedimenti</name>
    <dbReference type="NCBI Taxonomy" id="2879465"/>
    <lineage>
        <taxon>Bacteria</taxon>
        <taxon>Pseudomonadati</taxon>
        <taxon>Bacteroidota</taxon>
        <taxon>Cytophagia</taxon>
        <taxon>Cytophagales</taxon>
        <taxon>Fulvivirgaceae</taxon>
        <taxon>Fulvivirga</taxon>
    </lineage>
</organism>
<evidence type="ECO:0000259" key="12">
    <source>
        <dbReference type="Pfam" id="PF07730"/>
    </source>
</evidence>
<feature type="domain" description="Signal transduction histidine kinase subgroup 3 dimerisation and phosphoacceptor" evidence="12">
    <location>
        <begin position="801"/>
        <end position="860"/>
    </location>
</feature>
<evidence type="ECO:0000256" key="8">
    <source>
        <dbReference type="ARBA" id="ARBA00023012"/>
    </source>
</evidence>
<dbReference type="Pfam" id="PF07495">
    <property type="entry name" value="Y_Y_Y"/>
    <property type="match status" value="1"/>
</dbReference>
<protein>
    <recommendedName>
        <fullName evidence="2">histidine kinase</fullName>
        <ecNumber evidence="2">2.7.13.3</ecNumber>
    </recommendedName>
</protein>
<dbReference type="Gene3D" id="1.20.5.1930">
    <property type="match status" value="1"/>
</dbReference>
<dbReference type="Gene3D" id="2.130.10.10">
    <property type="entry name" value="YVTN repeat-like/Quinoprotein amine dehydrogenase"/>
    <property type="match status" value="3"/>
</dbReference>
<keyword evidence="6 15" id="KW-0418">Kinase</keyword>
<proteinExistence type="predicted"/>
<keyword evidence="9" id="KW-1133">Transmembrane helix</keyword>
<dbReference type="InterPro" id="IPR011712">
    <property type="entry name" value="Sig_transdc_His_kin_sub3_dim/P"/>
</dbReference>
<dbReference type="EMBL" id="JAIXNE010000003">
    <property type="protein sequence ID" value="MCA6076022.1"/>
    <property type="molecule type" value="Genomic_DNA"/>
</dbReference>
<accession>A0A9X1KYI6</accession>
<comment type="caution">
    <text evidence="15">The sequence shown here is derived from an EMBL/GenBank/DDBJ whole genome shotgun (WGS) entry which is preliminary data.</text>
</comment>